<sequence>MLTFLKQLFCKHKWAARKDMPVAALIRSRGRTKRCSKCQKEWTDPSLRGIPISLSYRIVEFWEIMYWDRKILRLSMSDAYKASKKLNALTLQERS</sequence>
<evidence type="ECO:0000313" key="2">
    <source>
        <dbReference type="Proteomes" id="UP000178724"/>
    </source>
</evidence>
<protein>
    <submittedName>
        <fullName evidence="1">Uncharacterized protein</fullName>
    </submittedName>
</protein>
<dbReference type="Proteomes" id="UP000178724">
    <property type="component" value="Unassembled WGS sequence"/>
</dbReference>
<gene>
    <name evidence="1" type="ORF">A2625_04060</name>
</gene>
<accession>A0A1F4PZW0</accession>
<name>A0A1F4PZW0_UNCSA</name>
<proteinExistence type="predicted"/>
<reference evidence="1 2" key="1">
    <citation type="journal article" date="2016" name="Nat. Commun.">
        <title>Thousands of microbial genomes shed light on interconnected biogeochemical processes in an aquifer system.</title>
        <authorList>
            <person name="Anantharaman K."/>
            <person name="Brown C.T."/>
            <person name="Hug L.A."/>
            <person name="Sharon I."/>
            <person name="Castelle C.J."/>
            <person name="Probst A.J."/>
            <person name="Thomas B.C."/>
            <person name="Singh A."/>
            <person name="Wilkins M.J."/>
            <person name="Karaoz U."/>
            <person name="Brodie E.L."/>
            <person name="Williams K.H."/>
            <person name="Hubbard S.S."/>
            <person name="Banfield J.F."/>
        </authorList>
    </citation>
    <scope>NUCLEOTIDE SEQUENCE [LARGE SCALE GENOMIC DNA]</scope>
</reference>
<comment type="caution">
    <text evidence="1">The sequence shown here is derived from an EMBL/GenBank/DDBJ whole genome shotgun (WGS) entry which is preliminary data.</text>
</comment>
<dbReference type="AlphaFoldDB" id="A0A1F4PZW0"/>
<evidence type="ECO:0000313" key="1">
    <source>
        <dbReference type="EMBL" id="OGB89323.1"/>
    </source>
</evidence>
<dbReference type="EMBL" id="METM01000027">
    <property type="protein sequence ID" value="OGB89323.1"/>
    <property type="molecule type" value="Genomic_DNA"/>
</dbReference>
<organism evidence="1 2">
    <name type="scientific">candidate division WOR-1 bacterium RIFCSPHIGHO2_01_FULL_53_15</name>
    <dbReference type="NCBI Taxonomy" id="1802564"/>
    <lineage>
        <taxon>Bacteria</taxon>
        <taxon>Bacillati</taxon>
        <taxon>Saganbacteria</taxon>
    </lineage>
</organism>